<dbReference type="Proteomes" id="UP000789405">
    <property type="component" value="Unassembled WGS sequence"/>
</dbReference>
<reference evidence="1" key="1">
    <citation type="submission" date="2021-06" db="EMBL/GenBank/DDBJ databases">
        <authorList>
            <person name="Kallberg Y."/>
            <person name="Tangrot J."/>
            <person name="Rosling A."/>
        </authorList>
    </citation>
    <scope>NUCLEOTIDE SEQUENCE</scope>
    <source>
        <strain evidence="1">MA453B</strain>
    </source>
</reference>
<organism evidence="1 2">
    <name type="scientific">Dentiscutata erythropus</name>
    <dbReference type="NCBI Taxonomy" id="1348616"/>
    <lineage>
        <taxon>Eukaryota</taxon>
        <taxon>Fungi</taxon>
        <taxon>Fungi incertae sedis</taxon>
        <taxon>Mucoromycota</taxon>
        <taxon>Glomeromycotina</taxon>
        <taxon>Glomeromycetes</taxon>
        <taxon>Diversisporales</taxon>
        <taxon>Gigasporaceae</taxon>
        <taxon>Dentiscutata</taxon>
    </lineage>
</organism>
<protein>
    <submittedName>
        <fullName evidence="1">19112_t:CDS:1</fullName>
    </submittedName>
</protein>
<feature type="non-terminal residue" evidence="1">
    <location>
        <position position="1"/>
    </location>
</feature>
<dbReference type="AlphaFoldDB" id="A0A9N9KDK5"/>
<sequence>NSSTAISSNEYYREVQLGISEKSKGKLREYEASQIPAEFKE</sequence>
<gene>
    <name evidence="1" type="ORF">DERYTH_LOCUS26833</name>
</gene>
<proteinExistence type="predicted"/>
<evidence type="ECO:0000313" key="2">
    <source>
        <dbReference type="Proteomes" id="UP000789405"/>
    </source>
</evidence>
<comment type="caution">
    <text evidence="1">The sequence shown here is derived from an EMBL/GenBank/DDBJ whole genome shotgun (WGS) entry which is preliminary data.</text>
</comment>
<accession>A0A9N9KDK5</accession>
<name>A0A9N9KDK5_9GLOM</name>
<evidence type="ECO:0000313" key="1">
    <source>
        <dbReference type="EMBL" id="CAG8819742.1"/>
    </source>
</evidence>
<dbReference type="EMBL" id="CAJVPY010058355">
    <property type="protein sequence ID" value="CAG8819742.1"/>
    <property type="molecule type" value="Genomic_DNA"/>
</dbReference>
<keyword evidence="2" id="KW-1185">Reference proteome</keyword>